<keyword evidence="2" id="KW-1185">Reference proteome</keyword>
<protein>
    <submittedName>
        <fullName evidence="1">Uncharacterized protein</fullName>
    </submittedName>
</protein>
<proteinExistence type="predicted"/>
<dbReference type="RefSeq" id="WP_280574767.1">
    <property type="nucleotide sequence ID" value="NZ_JARXRM010000035.1"/>
</dbReference>
<sequence length="100" mass="11444">MEALKIRAFGEKPAVSECFDLIMARVSSDPERFDRAYVQLKEQGFIMYPQWRSEIASIEIEALDIFPGKRCRAMVVFSGDANDMWICDSDGISFGDLVRR</sequence>
<name>A0ABT6J9Q4_9GAMM</name>
<comment type="caution">
    <text evidence="1">The sequence shown here is derived from an EMBL/GenBank/DDBJ whole genome shotgun (WGS) entry which is preliminary data.</text>
</comment>
<dbReference type="Proteomes" id="UP001156940">
    <property type="component" value="Unassembled WGS sequence"/>
</dbReference>
<evidence type="ECO:0000313" key="2">
    <source>
        <dbReference type="Proteomes" id="UP001156940"/>
    </source>
</evidence>
<gene>
    <name evidence="1" type="ORF">QFW77_11210</name>
</gene>
<organism evidence="1 2">
    <name type="scientific">Luteimonas endophytica</name>
    <dbReference type="NCBI Taxonomy" id="3042023"/>
    <lineage>
        <taxon>Bacteria</taxon>
        <taxon>Pseudomonadati</taxon>
        <taxon>Pseudomonadota</taxon>
        <taxon>Gammaproteobacteria</taxon>
        <taxon>Lysobacterales</taxon>
        <taxon>Lysobacteraceae</taxon>
        <taxon>Luteimonas</taxon>
    </lineage>
</organism>
<evidence type="ECO:0000313" key="1">
    <source>
        <dbReference type="EMBL" id="MDH5823554.1"/>
    </source>
</evidence>
<reference evidence="1 2" key="1">
    <citation type="submission" date="2023-04" db="EMBL/GenBank/DDBJ databases">
        <title>Luteimonas endophyticus RD2P54.</title>
        <authorList>
            <person name="Sun J.-Q."/>
        </authorList>
    </citation>
    <scope>NUCLEOTIDE SEQUENCE [LARGE SCALE GENOMIC DNA]</scope>
    <source>
        <strain evidence="1 2">RD2P54</strain>
    </source>
</reference>
<dbReference type="EMBL" id="JARXRM010000035">
    <property type="protein sequence ID" value="MDH5823554.1"/>
    <property type="molecule type" value="Genomic_DNA"/>
</dbReference>
<accession>A0ABT6J9Q4</accession>